<dbReference type="OrthoDB" id="250328at2759"/>
<dbReference type="AlphaFoldDB" id="A0A0S4JQ17"/>
<feature type="coiled-coil region" evidence="1">
    <location>
        <begin position="120"/>
        <end position="197"/>
    </location>
</feature>
<feature type="compositionally biased region" description="Basic and acidic residues" evidence="2">
    <location>
        <begin position="344"/>
        <end position="364"/>
    </location>
</feature>
<keyword evidence="4" id="KW-1185">Reference proteome</keyword>
<feature type="region of interest" description="Disordered" evidence="2">
    <location>
        <begin position="344"/>
        <end position="367"/>
    </location>
</feature>
<evidence type="ECO:0000256" key="2">
    <source>
        <dbReference type="SAM" id="MobiDB-lite"/>
    </source>
</evidence>
<organism evidence="3 4">
    <name type="scientific">Bodo saltans</name>
    <name type="common">Flagellated protozoan</name>
    <dbReference type="NCBI Taxonomy" id="75058"/>
    <lineage>
        <taxon>Eukaryota</taxon>
        <taxon>Discoba</taxon>
        <taxon>Euglenozoa</taxon>
        <taxon>Kinetoplastea</taxon>
        <taxon>Metakinetoplastina</taxon>
        <taxon>Eubodonida</taxon>
        <taxon>Bodonidae</taxon>
        <taxon>Bodo</taxon>
    </lineage>
</organism>
<dbReference type="OMA" id="MVSENAM"/>
<feature type="compositionally biased region" description="Polar residues" evidence="2">
    <location>
        <begin position="1"/>
        <end position="13"/>
    </location>
</feature>
<keyword evidence="1" id="KW-0175">Coiled coil</keyword>
<evidence type="ECO:0000256" key="1">
    <source>
        <dbReference type="SAM" id="Coils"/>
    </source>
</evidence>
<feature type="compositionally biased region" description="Basic and acidic residues" evidence="2">
    <location>
        <begin position="380"/>
        <end position="401"/>
    </location>
</feature>
<name>A0A0S4JQ17_BODSA</name>
<dbReference type="EMBL" id="CYKH01001916">
    <property type="protein sequence ID" value="CUG91378.1"/>
    <property type="molecule type" value="Genomic_DNA"/>
</dbReference>
<evidence type="ECO:0000313" key="4">
    <source>
        <dbReference type="Proteomes" id="UP000051952"/>
    </source>
</evidence>
<reference evidence="4" key="1">
    <citation type="submission" date="2015-09" db="EMBL/GenBank/DDBJ databases">
        <authorList>
            <consortium name="Pathogen Informatics"/>
        </authorList>
    </citation>
    <scope>NUCLEOTIDE SEQUENCE [LARGE SCALE GENOMIC DNA]</scope>
    <source>
        <strain evidence="4">Lake Konstanz</strain>
    </source>
</reference>
<accession>A0A0S4JQ17</accession>
<protein>
    <submittedName>
        <fullName evidence="3">Uncharacterized protein</fullName>
    </submittedName>
</protein>
<feature type="coiled-coil region" evidence="1">
    <location>
        <begin position="824"/>
        <end position="858"/>
    </location>
</feature>
<evidence type="ECO:0000313" key="3">
    <source>
        <dbReference type="EMBL" id="CUG91378.1"/>
    </source>
</evidence>
<feature type="region of interest" description="Disordered" evidence="2">
    <location>
        <begin position="380"/>
        <end position="405"/>
    </location>
</feature>
<dbReference type="Proteomes" id="UP000051952">
    <property type="component" value="Unassembled WGS sequence"/>
</dbReference>
<dbReference type="VEuPathDB" id="TriTrypDB:BSAL_31765"/>
<feature type="region of interest" description="Disordered" evidence="2">
    <location>
        <begin position="1"/>
        <end position="56"/>
    </location>
</feature>
<proteinExistence type="predicted"/>
<sequence length="882" mass="101555">MSSFLNTPHSTRSPARRVSPYRATSNKRHHNGPGGADVLNASAIPNEGDDAPHHHHVDVNSSAAVAMMSYQGRGSDLRSLLLTTEREVAELREECTVRTTEVDTLKSALQREHESSLRAQTRHQTDLDEMREEYERQQSRLIEQITVLKGVSESALADKNRTAEEGNQRKQQLLHLLDREREEKSQLMADYRQQTETLIAEQGREITGLRNLLDASRSEEEKLLATITSHEERRSELEEGMLKLESALSEERVGGQRRLRELEIRFTQQIDQLRAKSDEDTNSHRHDTARLSHQKETLEDQVRSLTERLRIAESGFDTDRRALRESYDADVAALQEEVKLLKDQREKADAANKRELERASKGDENLMSSLRKTIETLRAEKQQHQEEARAARESSAVEHSSKVSQLTQALDALRSEYSEERTARKEADAARQSAAIKAESLQGQVARLTGELEHTQVESRTRERAVEQDHNQLVDHLRNLSRQAESDNTSLRQQLKKVDLEVQRLVDDSDAKQVTIDSLRIEHQRSIDSLRAAHEQAMGQADQQKQQLNRSIDVLHSQKVQLDAESGRLQRNLSEMEVRYNAAAKQLADERRALEHATAEIQSLKQSLGDESQLLDSERIRAKELEDALHHRRQELDDYRVTTENLEQNIRDSRRQIDSLREEQGRLVRDFEDKDAEVRSRHRHQTEALENQISALKEELRMVRESQFTLDADIRHLRDEASRLQRESIQKDEEHGDILRAMREQEEDEIMRMDSIINGLRDDLSRAQIAKTSAQREALESQRDSERRVAIIQEALDAERSSKHRLHDEIRNKEQLSAELQGTVRLLTTRVQNKEDDLRRLENEVNESSNRIHEAHSVIGKKDAVIGQLNARLRVFESRGSL</sequence>
<gene>
    <name evidence="3" type="ORF">BSAL_31765</name>
</gene>